<organism evidence="3 4">
    <name type="scientific">Providencia stuartii</name>
    <dbReference type="NCBI Taxonomy" id="588"/>
    <lineage>
        <taxon>Bacteria</taxon>
        <taxon>Pseudomonadati</taxon>
        <taxon>Pseudomonadota</taxon>
        <taxon>Gammaproteobacteria</taxon>
        <taxon>Enterobacterales</taxon>
        <taxon>Morganellaceae</taxon>
        <taxon>Providencia</taxon>
    </lineage>
</organism>
<dbReference type="Proteomes" id="UP000179588">
    <property type="component" value="Unassembled WGS sequence"/>
</dbReference>
<dbReference type="EMBL" id="ABMABF030000048">
    <property type="protein sequence ID" value="EMJ5136687.1"/>
    <property type="molecule type" value="Genomic_DNA"/>
</dbReference>
<name>A0A1S1HNW3_PROST</name>
<evidence type="ECO:0000313" key="4">
    <source>
        <dbReference type="Proteomes" id="UP000179588"/>
    </source>
</evidence>
<comment type="caution">
    <text evidence="3">The sequence shown here is derived from an EMBL/GenBank/DDBJ whole genome shotgun (WGS) entry which is preliminary data.</text>
</comment>
<sequence length="100" mass="11361">MSVELAPEQLEQLLSVMTPEIYQRLVTAVELGKWPDGVALTPEQKEHSLQMVMLWQSRNNHSPEHMTIGTDGQITMKSKQELKSMFQGDILATLKPQNQD</sequence>
<protein>
    <submittedName>
        <fullName evidence="1">DUF1315 family protein</fullName>
    </submittedName>
    <submittedName>
        <fullName evidence="3">Transcriptional regulator</fullName>
    </submittedName>
</protein>
<evidence type="ECO:0000313" key="1">
    <source>
        <dbReference type="EMBL" id="EMJ5132683.1"/>
    </source>
</evidence>
<reference evidence="1" key="2">
    <citation type="submission" date="2024-02" db="EMBL/GenBank/DDBJ databases">
        <authorList>
            <consortium name="Clinical and Environmental Microbiology Branch: Whole genome sequencing antimicrobial resistance pathogens in the healthcare setting"/>
        </authorList>
    </citation>
    <scope>NUCLEOTIDE SEQUENCE</scope>
    <source>
        <strain evidence="1">2021GO-0154</strain>
    </source>
</reference>
<evidence type="ECO:0000313" key="2">
    <source>
        <dbReference type="EMBL" id="EMJ5136687.1"/>
    </source>
</evidence>
<dbReference type="EMBL" id="LVIE01000168">
    <property type="protein sequence ID" value="OHT23984.1"/>
    <property type="molecule type" value="Genomic_DNA"/>
</dbReference>
<keyword evidence="4" id="KW-1185">Reference proteome</keyword>
<dbReference type="EMBL" id="ABMABF030000001">
    <property type="protein sequence ID" value="EMJ5132683.1"/>
    <property type="molecule type" value="Genomic_DNA"/>
</dbReference>
<accession>A0A1S1HNW3</accession>
<proteinExistence type="predicted"/>
<dbReference type="AlphaFoldDB" id="A0A1S1HNW3"/>
<dbReference type="Pfam" id="PF07023">
    <property type="entry name" value="DUF1315"/>
    <property type="match status" value="1"/>
</dbReference>
<dbReference type="RefSeq" id="WP_070928202.1">
    <property type="nucleotide sequence ID" value="NZ_CANMXG010000001.1"/>
</dbReference>
<gene>
    <name evidence="3" type="ORF">A3Q29_04775</name>
    <name evidence="1" type="ORF">RG298_000351</name>
    <name evidence="2" type="ORF">RG298_004503</name>
</gene>
<reference evidence="3 4" key="1">
    <citation type="submission" date="2016-03" db="EMBL/GenBank/DDBJ databases">
        <title>Genome sequence of Providencia stuartii strain, isolated from the salivary glands of larval Lucilia sericata.</title>
        <authorList>
            <person name="Yuan Y."/>
            <person name="Zhang Y."/>
            <person name="Fu S."/>
            <person name="Crippen T.L."/>
            <person name="Visi D."/>
            <person name="Benbow M.E."/>
            <person name="Allen M."/>
            <person name="Tomberlin J.K."/>
            <person name="Sze S.-H."/>
            <person name="Tarone A.M."/>
        </authorList>
    </citation>
    <scope>NUCLEOTIDE SEQUENCE [LARGE SCALE GENOMIC DNA]</scope>
    <source>
        <strain evidence="3 4">Crippen</strain>
    </source>
</reference>
<dbReference type="OrthoDB" id="5616307at2"/>
<evidence type="ECO:0000313" key="3">
    <source>
        <dbReference type="EMBL" id="OHT23984.1"/>
    </source>
</evidence>
<dbReference type="InterPro" id="IPR009749">
    <property type="entry name" value="DUF1315"/>
</dbReference>